<dbReference type="AlphaFoldDB" id="A0AAU6PFY3"/>
<dbReference type="InterPro" id="IPR040442">
    <property type="entry name" value="Pyrv_kinase-like_dom_sf"/>
</dbReference>
<proteinExistence type="predicted"/>
<dbReference type="Pfam" id="PF03328">
    <property type="entry name" value="HpcH_HpaI"/>
    <property type="match status" value="1"/>
</dbReference>
<evidence type="ECO:0000256" key="1">
    <source>
        <dbReference type="ARBA" id="ARBA00022723"/>
    </source>
</evidence>
<protein>
    <recommendedName>
        <fullName evidence="2">HpcH/HpaI aldolase/citrate lyase domain-containing protein</fullName>
    </recommendedName>
</protein>
<evidence type="ECO:0000313" key="3">
    <source>
        <dbReference type="EMBL" id="WXT99903.1"/>
    </source>
</evidence>
<feature type="domain" description="HpcH/HpaI aldolase/citrate lyase" evidence="2">
    <location>
        <begin position="60"/>
        <end position="149"/>
    </location>
</feature>
<dbReference type="SUPFAM" id="SSF51621">
    <property type="entry name" value="Phosphoenolpyruvate/pyruvate domain"/>
    <property type="match status" value="1"/>
</dbReference>
<dbReference type="InterPro" id="IPR005000">
    <property type="entry name" value="Aldolase/citrate-lyase_domain"/>
</dbReference>
<dbReference type="Gene3D" id="3.20.20.60">
    <property type="entry name" value="Phosphoenolpyruvate-binding domains"/>
    <property type="match status" value="2"/>
</dbReference>
<dbReference type="GO" id="GO:0003824">
    <property type="term" value="F:catalytic activity"/>
    <property type="evidence" value="ECO:0007669"/>
    <property type="project" value="InterPro"/>
</dbReference>
<keyword evidence="1" id="KW-0479">Metal-binding</keyword>
<dbReference type="InterPro" id="IPR015813">
    <property type="entry name" value="Pyrv/PenolPyrv_kinase-like_dom"/>
</dbReference>
<organism evidence="3">
    <name type="scientific">Catillopecten margaritatus gill symbiont</name>
    <dbReference type="NCBI Taxonomy" id="3083288"/>
    <lineage>
        <taxon>Bacteria</taxon>
        <taxon>Pseudomonadati</taxon>
        <taxon>Pseudomonadota</taxon>
        <taxon>Gammaproteobacteria</taxon>
        <taxon>sulfur-oxidizing symbionts</taxon>
    </lineage>
</organism>
<gene>
    <name evidence="3" type="ORF">Ctma_0609</name>
</gene>
<reference evidence="3" key="1">
    <citation type="submission" date="2023-10" db="EMBL/GenBank/DDBJ databases">
        <title>The first scallop-associated chemosynthetic bacterial symbiont.</title>
        <authorList>
            <person name="Lin Y.-T."/>
            <person name="Sun J."/>
            <person name="Ip J.C.-H."/>
            <person name="He X."/>
            <person name="Gao Z.-M."/>
            <person name="Perez M."/>
            <person name="Xu T."/>
            <person name="Qian P.-Y."/>
            <person name="Qiu J.-W."/>
        </authorList>
    </citation>
    <scope>NUCLEOTIDE SEQUENCE</scope>
    <source>
        <strain evidence="3">Gill1</strain>
    </source>
</reference>
<sequence length="267" mass="29910">MDLIYITNDISAATIAQDAGVNRIMVDLEILDKKDRQGHLNTVISNHSLKDIGCIRSILDTSQLLVRINPINKNTEEEIEEVIKQGADIIMLPMFKSKQEVVHFLELVGGRVTTCLLLETPEAVLEIDNILALKGIDEIHIGLNDLHLSTNLTFMFELLSNGTVEQLSKKIIDADVKFGFGGVARLGNENLDASLILSEHLRLNSNMVILSRDFKEKGVDMIAEIRKIRKYLDTPKNNKALMNNQHLAYKKINDIVNNIKAKSGKSR</sequence>
<evidence type="ECO:0000259" key="2">
    <source>
        <dbReference type="Pfam" id="PF03328"/>
    </source>
</evidence>
<dbReference type="GO" id="GO:0046872">
    <property type="term" value="F:metal ion binding"/>
    <property type="evidence" value="ECO:0007669"/>
    <property type="project" value="UniProtKB-KW"/>
</dbReference>
<accession>A0AAU6PFY3</accession>
<dbReference type="EMBL" id="CP138327">
    <property type="protein sequence ID" value="WXT99903.1"/>
    <property type="molecule type" value="Genomic_DNA"/>
</dbReference>
<name>A0AAU6PFY3_9GAMM</name>